<gene>
    <name evidence="2" type="ORF">PISMIDRAFT_18709</name>
</gene>
<evidence type="ECO:0000256" key="1">
    <source>
        <dbReference type="SAM" id="SignalP"/>
    </source>
</evidence>
<reference evidence="3" key="2">
    <citation type="submission" date="2015-01" db="EMBL/GenBank/DDBJ databases">
        <title>Evolutionary Origins and Diversification of the Mycorrhizal Mutualists.</title>
        <authorList>
            <consortium name="DOE Joint Genome Institute"/>
            <consortium name="Mycorrhizal Genomics Consortium"/>
            <person name="Kohler A."/>
            <person name="Kuo A."/>
            <person name="Nagy L.G."/>
            <person name="Floudas D."/>
            <person name="Copeland A."/>
            <person name="Barry K.W."/>
            <person name="Cichocki N."/>
            <person name="Veneault-Fourrey C."/>
            <person name="LaButti K."/>
            <person name="Lindquist E.A."/>
            <person name="Lipzen A."/>
            <person name="Lundell T."/>
            <person name="Morin E."/>
            <person name="Murat C."/>
            <person name="Riley R."/>
            <person name="Ohm R."/>
            <person name="Sun H."/>
            <person name="Tunlid A."/>
            <person name="Henrissat B."/>
            <person name="Grigoriev I.V."/>
            <person name="Hibbett D.S."/>
            <person name="Martin F."/>
        </authorList>
    </citation>
    <scope>NUCLEOTIDE SEQUENCE [LARGE SCALE GENOMIC DNA]</scope>
    <source>
        <strain evidence="3">441</strain>
    </source>
</reference>
<dbReference type="EMBL" id="KN834078">
    <property type="protein sequence ID" value="KIK12486.1"/>
    <property type="molecule type" value="Genomic_DNA"/>
</dbReference>
<dbReference type="AlphaFoldDB" id="A0A0C9Y6C9"/>
<dbReference type="HOGENOM" id="CLU_1396859_0_0_1"/>
<organism evidence="2 3">
    <name type="scientific">Pisolithus microcarpus 441</name>
    <dbReference type="NCBI Taxonomy" id="765257"/>
    <lineage>
        <taxon>Eukaryota</taxon>
        <taxon>Fungi</taxon>
        <taxon>Dikarya</taxon>
        <taxon>Basidiomycota</taxon>
        <taxon>Agaricomycotina</taxon>
        <taxon>Agaricomycetes</taxon>
        <taxon>Agaricomycetidae</taxon>
        <taxon>Boletales</taxon>
        <taxon>Sclerodermatineae</taxon>
        <taxon>Pisolithaceae</taxon>
        <taxon>Pisolithus</taxon>
    </lineage>
</organism>
<keyword evidence="1" id="KW-0732">Signal</keyword>
<name>A0A0C9Y6C9_9AGAM</name>
<keyword evidence="3" id="KW-1185">Reference proteome</keyword>
<evidence type="ECO:0000313" key="3">
    <source>
        <dbReference type="Proteomes" id="UP000054018"/>
    </source>
</evidence>
<feature type="chain" id="PRO_5002206121" evidence="1">
    <location>
        <begin position="22"/>
        <end position="195"/>
    </location>
</feature>
<feature type="signal peptide" evidence="1">
    <location>
        <begin position="1"/>
        <end position="21"/>
    </location>
</feature>
<proteinExistence type="predicted"/>
<evidence type="ECO:0000313" key="2">
    <source>
        <dbReference type="EMBL" id="KIK12486.1"/>
    </source>
</evidence>
<accession>A0A0C9Y6C9</accession>
<dbReference type="Proteomes" id="UP000054018">
    <property type="component" value="Unassembled WGS sequence"/>
</dbReference>
<sequence length="195" mass="21737">MILRIDLLFATSHAVLMYILAKLRTGEVCPSFERRPLRRFRSKTTLPITVAQKPTGLCDTALQAVLLPCSCGVGILLRQMPSHADLWQPVSAMSRVIMHLPWSSSPWDTWIRQAIFPLQVALALCASPSGGEDDLKQPNSKGRIPGSLIRRCPHLDLGGDAALRIRYFPPSCPVLQPALDLRYSRISWLDLMNNP</sequence>
<protein>
    <submittedName>
        <fullName evidence="2">Uncharacterized protein</fullName>
    </submittedName>
</protein>
<reference evidence="2 3" key="1">
    <citation type="submission" date="2014-04" db="EMBL/GenBank/DDBJ databases">
        <authorList>
            <consortium name="DOE Joint Genome Institute"/>
            <person name="Kuo A."/>
            <person name="Kohler A."/>
            <person name="Costa M.D."/>
            <person name="Nagy L.G."/>
            <person name="Floudas D."/>
            <person name="Copeland A."/>
            <person name="Barry K.W."/>
            <person name="Cichocki N."/>
            <person name="Veneault-Fourrey C."/>
            <person name="LaButti K."/>
            <person name="Lindquist E.A."/>
            <person name="Lipzen A."/>
            <person name="Lundell T."/>
            <person name="Morin E."/>
            <person name="Murat C."/>
            <person name="Sun H."/>
            <person name="Tunlid A."/>
            <person name="Henrissat B."/>
            <person name="Grigoriev I.V."/>
            <person name="Hibbett D.S."/>
            <person name="Martin F."/>
            <person name="Nordberg H.P."/>
            <person name="Cantor M.N."/>
            <person name="Hua S.X."/>
        </authorList>
    </citation>
    <scope>NUCLEOTIDE SEQUENCE [LARGE SCALE GENOMIC DNA]</scope>
    <source>
        <strain evidence="2 3">441</strain>
    </source>
</reference>